<proteinExistence type="predicted"/>
<evidence type="ECO:0000256" key="6">
    <source>
        <dbReference type="ARBA" id="ARBA00043266"/>
    </source>
</evidence>
<dbReference type="Gene3D" id="2.60.40.10">
    <property type="entry name" value="Immunoglobulins"/>
    <property type="match status" value="1"/>
</dbReference>
<sequence length="158" mass="17925">MCVHIVPLAPAVRHCPTGQDGQSGYLLCLSGAKGRLVEQSSPYLMMRLGASESMTCTLKDTTYPWMSWYLQDAQGQMHFLESLRYKGDTGNTSRMGTSYQTERVTDTVLRLEMKNVTQSQIIYCTCSKGHRTGRYHPGEWDQTSVTRRFMKLAVQEVE</sequence>
<keyword evidence="5" id="KW-0393">Immunoglobulin domain</keyword>
<dbReference type="Ensembl" id="ENSGAGT00000031548.1">
    <property type="protein sequence ID" value="ENSGAGP00000027770.1"/>
    <property type="gene ID" value="ENSGAGG00000020188.1"/>
</dbReference>
<dbReference type="InterPro" id="IPR051006">
    <property type="entry name" value="TCR_variable_domain"/>
</dbReference>
<name>A0A452IIS7_9SAUR</name>
<dbReference type="SUPFAM" id="SSF48726">
    <property type="entry name" value="Immunoglobulin"/>
    <property type="match status" value="1"/>
</dbReference>
<evidence type="ECO:0000256" key="2">
    <source>
        <dbReference type="ARBA" id="ARBA00022859"/>
    </source>
</evidence>
<evidence type="ECO:0000313" key="8">
    <source>
        <dbReference type="Proteomes" id="UP000291020"/>
    </source>
</evidence>
<dbReference type="InterPro" id="IPR013783">
    <property type="entry name" value="Ig-like_fold"/>
</dbReference>
<dbReference type="PANTHER" id="PTHR19343:SF2">
    <property type="entry name" value="T-CELL RECEPTOR BETA CHAIN V REGION E1"/>
    <property type="match status" value="1"/>
</dbReference>
<dbReference type="AlphaFoldDB" id="A0A452IIS7"/>
<evidence type="ECO:0000256" key="5">
    <source>
        <dbReference type="ARBA" id="ARBA00023319"/>
    </source>
</evidence>
<dbReference type="GO" id="GO:0042605">
    <property type="term" value="F:peptide antigen binding"/>
    <property type="evidence" value="ECO:0007669"/>
    <property type="project" value="TreeGrafter"/>
</dbReference>
<keyword evidence="2" id="KW-0391">Immunity</keyword>
<reference evidence="8" key="1">
    <citation type="journal article" date="2017" name="PLoS ONE">
        <title>The Agassiz's desert tortoise genome provides a resource for the conservation of a threatened species.</title>
        <authorList>
            <person name="Tollis M."/>
            <person name="DeNardo D.F."/>
            <person name="Cornelius J.A."/>
            <person name="Dolby G.A."/>
            <person name="Edwards T."/>
            <person name="Henen B.T."/>
            <person name="Karl A.E."/>
            <person name="Murphy R.W."/>
            <person name="Kusumi K."/>
        </authorList>
    </citation>
    <scope>NUCLEOTIDE SEQUENCE [LARGE SCALE GENOMIC DNA]</scope>
</reference>
<keyword evidence="3" id="KW-1064">Adaptive immunity</keyword>
<evidence type="ECO:0000256" key="4">
    <source>
        <dbReference type="ARBA" id="ARBA00023170"/>
    </source>
</evidence>
<keyword evidence="4" id="KW-0675">Receptor</keyword>
<dbReference type="InterPro" id="IPR036179">
    <property type="entry name" value="Ig-like_dom_sf"/>
</dbReference>
<evidence type="ECO:0008006" key="9">
    <source>
        <dbReference type="Google" id="ProtNLM"/>
    </source>
</evidence>
<keyword evidence="6" id="KW-1279">T cell receptor</keyword>
<keyword evidence="8" id="KW-1185">Reference proteome</keyword>
<reference evidence="7" key="3">
    <citation type="submission" date="2025-09" db="UniProtKB">
        <authorList>
            <consortium name="Ensembl"/>
        </authorList>
    </citation>
    <scope>IDENTIFICATION</scope>
</reference>
<accession>A0A452IIS7</accession>
<organism evidence="7 8">
    <name type="scientific">Gopherus agassizii</name>
    <name type="common">Agassiz's desert tortoise</name>
    <dbReference type="NCBI Taxonomy" id="38772"/>
    <lineage>
        <taxon>Eukaryota</taxon>
        <taxon>Metazoa</taxon>
        <taxon>Chordata</taxon>
        <taxon>Craniata</taxon>
        <taxon>Vertebrata</taxon>
        <taxon>Euteleostomi</taxon>
        <taxon>Archelosauria</taxon>
        <taxon>Testudinata</taxon>
        <taxon>Testudines</taxon>
        <taxon>Cryptodira</taxon>
        <taxon>Durocryptodira</taxon>
        <taxon>Testudinoidea</taxon>
        <taxon>Testudinidae</taxon>
        <taxon>Gopherus</taxon>
    </lineage>
</organism>
<dbReference type="PANTHER" id="PTHR19343">
    <property type="entry name" value="T CELL RECEPTOR ALPHA VARIABLE 1-2"/>
    <property type="match status" value="1"/>
</dbReference>
<dbReference type="Proteomes" id="UP000291020">
    <property type="component" value="Unassembled WGS sequence"/>
</dbReference>
<protein>
    <recommendedName>
        <fullName evidence="9">Immunoglobulin V-set domain-containing protein</fullName>
    </recommendedName>
</protein>
<dbReference type="GO" id="GO:0042101">
    <property type="term" value="C:T cell receptor complex"/>
    <property type="evidence" value="ECO:0007669"/>
    <property type="project" value="UniProtKB-KW"/>
</dbReference>
<dbReference type="STRING" id="38772.ENSGAGP00000027770"/>
<reference evidence="7" key="2">
    <citation type="submission" date="2025-08" db="UniProtKB">
        <authorList>
            <consortium name="Ensembl"/>
        </authorList>
    </citation>
    <scope>IDENTIFICATION</scope>
</reference>
<evidence type="ECO:0000256" key="3">
    <source>
        <dbReference type="ARBA" id="ARBA00023130"/>
    </source>
</evidence>
<evidence type="ECO:0000256" key="1">
    <source>
        <dbReference type="ARBA" id="ARBA00022729"/>
    </source>
</evidence>
<evidence type="ECO:0000313" key="7">
    <source>
        <dbReference type="Ensembl" id="ENSGAGP00000027770.1"/>
    </source>
</evidence>
<dbReference type="GO" id="GO:0002250">
    <property type="term" value="P:adaptive immune response"/>
    <property type="evidence" value="ECO:0007669"/>
    <property type="project" value="UniProtKB-KW"/>
</dbReference>
<keyword evidence="1" id="KW-0732">Signal</keyword>